<reference evidence="2 3" key="1">
    <citation type="journal article" date="2019" name="Sci. Data">
        <title>Hybrid genome assembly and annotation of Danionella translucida.</title>
        <authorList>
            <person name="Kadobianskyi M."/>
            <person name="Schulze L."/>
            <person name="Schuelke M."/>
            <person name="Judkewitz B."/>
        </authorList>
    </citation>
    <scope>NUCLEOTIDE SEQUENCE [LARGE SCALE GENOMIC DNA]</scope>
    <source>
        <strain evidence="2 3">Bolton</strain>
    </source>
</reference>
<evidence type="ECO:0000313" key="3">
    <source>
        <dbReference type="Proteomes" id="UP000316079"/>
    </source>
</evidence>
<dbReference type="GO" id="GO:0045830">
    <property type="term" value="P:positive regulation of isotype switching"/>
    <property type="evidence" value="ECO:0007669"/>
    <property type="project" value="TreeGrafter"/>
</dbReference>
<feature type="compositionally biased region" description="Basic and acidic residues" evidence="1">
    <location>
        <begin position="114"/>
        <end position="151"/>
    </location>
</feature>
<protein>
    <submittedName>
        <fullName evidence="2">Uncharacterized protein</fullName>
    </submittedName>
</protein>
<proteinExistence type="predicted"/>
<dbReference type="Proteomes" id="UP000316079">
    <property type="component" value="Unassembled WGS sequence"/>
</dbReference>
<feature type="compositionally biased region" description="Basic and acidic residues" evidence="1">
    <location>
        <begin position="171"/>
        <end position="181"/>
    </location>
</feature>
<evidence type="ECO:0000256" key="1">
    <source>
        <dbReference type="SAM" id="MobiDB-lite"/>
    </source>
</evidence>
<name>A0A553R3L7_9TELE</name>
<organism evidence="2 3">
    <name type="scientific">Danionella cerebrum</name>
    <dbReference type="NCBI Taxonomy" id="2873325"/>
    <lineage>
        <taxon>Eukaryota</taxon>
        <taxon>Metazoa</taxon>
        <taxon>Chordata</taxon>
        <taxon>Craniata</taxon>
        <taxon>Vertebrata</taxon>
        <taxon>Euteleostomi</taxon>
        <taxon>Actinopterygii</taxon>
        <taxon>Neopterygii</taxon>
        <taxon>Teleostei</taxon>
        <taxon>Ostariophysi</taxon>
        <taxon>Cypriniformes</taxon>
        <taxon>Danionidae</taxon>
        <taxon>Danioninae</taxon>
        <taxon>Danionella</taxon>
    </lineage>
</organism>
<feature type="region of interest" description="Disordered" evidence="1">
    <location>
        <begin position="114"/>
        <end position="204"/>
    </location>
</feature>
<dbReference type="EMBL" id="SRMA01025262">
    <property type="protein sequence ID" value="TRY96776.1"/>
    <property type="molecule type" value="Genomic_DNA"/>
</dbReference>
<dbReference type="STRING" id="623744.A0A553R3L7"/>
<feature type="compositionally biased region" description="Basic and acidic residues" evidence="1">
    <location>
        <begin position="191"/>
        <end position="204"/>
    </location>
</feature>
<dbReference type="GO" id="GO:2000042">
    <property type="term" value="P:negative regulation of double-strand break repair via homologous recombination"/>
    <property type="evidence" value="ECO:0007669"/>
    <property type="project" value="TreeGrafter"/>
</dbReference>
<keyword evidence="3" id="KW-1185">Reference proteome</keyword>
<gene>
    <name evidence="2" type="ORF">DNTS_014497</name>
</gene>
<dbReference type="CDD" id="cd22293">
    <property type="entry name" value="RBD_SHLD3_N"/>
    <property type="match status" value="1"/>
</dbReference>
<dbReference type="PANTHER" id="PTHR41404:SF1">
    <property type="entry name" value="SHIELDIN COMPLEX SUBUNIT 3"/>
    <property type="match status" value="1"/>
</dbReference>
<dbReference type="GO" id="GO:2001034">
    <property type="term" value="P:positive regulation of double-strand break repair via nonhomologous end joining"/>
    <property type="evidence" value="ECO:0007669"/>
    <property type="project" value="TreeGrafter"/>
</dbReference>
<accession>A0A553R3L7</accession>
<dbReference type="OrthoDB" id="5963356at2759"/>
<dbReference type="InterPro" id="IPR039996">
    <property type="entry name" value="Shieldin_RINN1"/>
</dbReference>
<sequence>MADVRVCFRPLLEISDVLMLTQHALQEFPRRNLPEFKPWFPSALKTCNPIRPLKPAPLILQDYKKVNQYNAHKQNDWSKYAKTLRCLLKHRKNQNDESTDGKKQDDWLNDAKKLGDESAEQRNDGLKNSRKENDSLKGVEHKNNELKDPRKQNNGLKVVKKQKNISSFTEKPNHKWKDGKTNDSSNNCRNWSEHQRDINKERRASSELCESEPKRFRRSWCAFMGRKAHLSDSTPSFSQPFRGIIEKHSLVLHQRVRWVVCEGNCGSGDMEKLWLGVNRAIRHHRLPTCNANFQRDLAEIWLYCDLLYCETIGNFLKQEFQLSGHITLNIHKLGDVMRL</sequence>
<evidence type="ECO:0000313" key="2">
    <source>
        <dbReference type="EMBL" id="TRY96776.1"/>
    </source>
</evidence>
<dbReference type="PANTHER" id="PTHR41404">
    <property type="entry name" value="SHIELDIN COMPLEX SUBUNIT 3"/>
    <property type="match status" value="1"/>
</dbReference>
<comment type="caution">
    <text evidence="2">The sequence shown here is derived from an EMBL/GenBank/DDBJ whole genome shotgun (WGS) entry which is preliminary data.</text>
</comment>
<dbReference type="AlphaFoldDB" id="A0A553R3L7"/>